<dbReference type="PANTHER" id="PTHR43420">
    <property type="entry name" value="ACETYLTRANSFERASE"/>
    <property type="match status" value="1"/>
</dbReference>
<sequence length="145" mass="16645">MRIRNATDYECKKILTYASTVIKESTMGFVKEDISASLQMMPKILADGGYYLVYMDDQMIVGWVGVGQSYNYFTDEVEGLIPELYVLPKYRKQGIAHALLEHAFARLKEAHFKKVQLNVFSGNPAKYLYEKLGFHDVSTLMEKEL</sequence>
<evidence type="ECO:0000313" key="4">
    <source>
        <dbReference type="EMBL" id="MDY0407564.1"/>
    </source>
</evidence>
<keyword evidence="5" id="KW-1185">Reference proteome</keyword>
<dbReference type="Proteomes" id="UP001275315">
    <property type="component" value="Unassembled WGS sequence"/>
</dbReference>
<accession>A0ABU5CP29</accession>
<gene>
    <name evidence="4" type="ORF">RWD45_01605</name>
</gene>
<dbReference type="Pfam" id="PF00583">
    <property type="entry name" value="Acetyltransf_1"/>
    <property type="match status" value="1"/>
</dbReference>
<keyword evidence="1" id="KW-0808">Transferase</keyword>
<protein>
    <submittedName>
        <fullName evidence="4">GNAT family N-acetyltransferase</fullName>
    </submittedName>
</protein>
<keyword evidence="2" id="KW-0012">Acyltransferase</keyword>
<dbReference type="CDD" id="cd04301">
    <property type="entry name" value="NAT_SF"/>
    <property type="match status" value="1"/>
</dbReference>
<evidence type="ECO:0000259" key="3">
    <source>
        <dbReference type="PROSITE" id="PS51186"/>
    </source>
</evidence>
<dbReference type="InterPro" id="IPR000182">
    <property type="entry name" value="GNAT_dom"/>
</dbReference>
<proteinExistence type="predicted"/>
<feature type="domain" description="N-acetyltransferase" evidence="3">
    <location>
        <begin position="1"/>
        <end position="145"/>
    </location>
</feature>
<evidence type="ECO:0000313" key="5">
    <source>
        <dbReference type="Proteomes" id="UP001275315"/>
    </source>
</evidence>
<organism evidence="4 5">
    <name type="scientific">Paracerasibacillus soli</name>
    <dbReference type="NCBI Taxonomy" id="480284"/>
    <lineage>
        <taxon>Bacteria</taxon>
        <taxon>Bacillati</taxon>
        <taxon>Bacillota</taxon>
        <taxon>Bacilli</taxon>
        <taxon>Bacillales</taxon>
        <taxon>Bacillaceae</taxon>
        <taxon>Paracerasibacillus</taxon>
    </lineage>
</organism>
<dbReference type="Gene3D" id="3.40.630.30">
    <property type="match status" value="1"/>
</dbReference>
<dbReference type="InterPro" id="IPR050680">
    <property type="entry name" value="YpeA/RimI_acetyltransf"/>
</dbReference>
<reference evidence="4 5" key="1">
    <citation type="submission" date="2023-10" db="EMBL/GenBank/DDBJ databases">
        <title>Virgibacillus soli CC-YMP-6 genome.</title>
        <authorList>
            <person name="Miliotis G."/>
            <person name="Sengupta P."/>
            <person name="Hameed A."/>
            <person name="Chuvochina M."/>
            <person name="Mcdonagh F."/>
            <person name="Simpson A.C."/>
            <person name="Singh N.K."/>
            <person name="Rekha P.D."/>
            <person name="Raman K."/>
            <person name="Hugenholtz P."/>
            <person name="Venkateswaran K."/>
        </authorList>
    </citation>
    <scope>NUCLEOTIDE SEQUENCE [LARGE SCALE GENOMIC DNA]</scope>
    <source>
        <strain evidence="4 5">CC-YMP-6</strain>
    </source>
</reference>
<dbReference type="InterPro" id="IPR016181">
    <property type="entry name" value="Acyl_CoA_acyltransferase"/>
</dbReference>
<comment type="caution">
    <text evidence="4">The sequence shown here is derived from an EMBL/GenBank/DDBJ whole genome shotgun (WGS) entry which is preliminary data.</text>
</comment>
<evidence type="ECO:0000256" key="2">
    <source>
        <dbReference type="ARBA" id="ARBA00023315"/>
    </source>
</evidence>
<name>A0ABU5CP29_9BACI</name>
<dbReference type="EMBL" id="JAWDIQ010000001">
    <property type="protein sequence ID" value="MDY0407564.1"/>
    <property type="molecule type" value="Genomic_DNA"/>
</dbReference>
<dbReference type="PANTHER" id="PTHR43420:SF44">
    <property type="entry name" value="ACETYLTRANSFERASE YPEA"/>
    <property type="match status" value="1"/>
</dbReference>
<dbReference type="PROSITE" id="PS51186">
    <property type="entry name" value="GNAT"/>
    <property type="match status" value="1"/>
</dbReference>
<dbReference type="RefSeq" id="WP_320378370.1">
    <property type="nucleotide sequence ID" value="NZ_JAWDIQ010000001.1"/>
</dbReference>
<evidence type="ECO:0000256" key="1">
    <source>
        <dbReference type="ARBA" id="ARBA00022679"/>
    </source>
</evidence>
<dbReference type="SUPFAM" id="SSF55729">
    <property type="entry name" value="Acyl-CoA N-acyltransferases (Nat)"/>
    <property type="match status" value="1"/>
</dbReference>